<dbReference type="OrthoDB" id="4140682at2"/>
<gene>
    <name evidence="2" type="ORF">SAMN05444392_11130</name>
</gene>
<evidence type="ECO:0000259" key="1">
    <source>
        <dbReference type="PROSITE" id="PS51186"/>
    </source>
</evidence>
<dbReference type="InterPro" id="IPR000182">
    <property type="entry name" value="GNAT_dom"/>
</dbReference>
<feature type="domain" description="N-acetyltransferase" evidence="1">
    <location>
        <begin position="31"/>
        <end position="169"/>
    </location>
</feature>
<dbReference type="GO" id="GO:0016747">
    <property type="term" value="F:acyltransferase activity, transferring groups other than amino-acyl groups"/>
    <property type="evidence" value="ECO:0007669"/>
    <property type="project" value="InterPro"/>
</dbReference>
<dbReference type="SUPFAM" id="SSF55729">
    <property type="entry name" value="Acyl-CoA N-acyltransferases (Nat)"/>
    <property type="match status" value="1"/>
</dbReference>
<organism evidence="2 3">
    <name type="scientific">Seinonella peptonophila</name>
    <dbReference type="NCBI Taxonomy" id="112248"/>
    <lineage>
        <taxon>Bacteria</taxon>
        <taxon>Bacillati</taxon>
        <taxon>Bacillota</taxon>
        <taxon>Bacilli</taxon>
        <taxon>Bacillales</taxon>
        <taxon>Thermoactinomycetaceae</taxon>
        <taxon>Seinonella</taxon>
    </lineage>
</organism>
<keyword evidence="3" id="KW-1185">Reference proteome</keyword>
<dbReference type="Proteomes" id="UP000184476">
    <property type="component" value="Unassembled WGS sequence"/>
</dbReference>
<dbReference type="CDD" id="cd04301">
    <property type="entry name" value="NAT_SF"/>
    <property type="match status" value="1"/>
</dbReference>
<sequence length="169" mass="19427">MNMIKYEYLLDGSNKSTVLSDAITLDGVEFIKLSNVNDTPETRKKLYELVKEGVIDDPGQNGIFETFDQFSKKIFGHYWKNNKTQFLATYKGEWIGLCSITIDKEKKVAKCGLTVVKKRYRGYGIASYLKNLSIDYCRSEGLLKMVTEVDESNYPMMKINQQNGFKRVT</sequence>
<reference evidence="2 3" key="1">
    <citation type="submission" date="2016-11" db="EMBL/GenBank/DDBJ databases">
        <authorList>
            <person name="Jaros S."/>
            <person name="Januszkiewicz K."/>
            <person name="Wedrychowicz H."/>
        </authorList>
    </citation>
    <scope>NUCLEOTIDE SEQUENCE [LARGE SCALE GENOMIC DNA]</scope>
    <source>
        <strain evidence="2 3">DSM 44666</strain>
    </source>
</reference>
<proteinExistence type="predicted"/>
<keyword evidence="2" id="KW-0808">Transferase</keyword>
<protein>
    <submittedName>
        <fullName evidence="2">Acetyltransferase (GNAT) domain-containing protein</fullName>
    </submittedName>
</protein>
<accession>A0A1M4ZY86</accession>
<dbReference type="RefSeq" id="WP_073156253.1">
    <property type="nucleotide sequence ID" value="NZ_FQVL01000011.1"/>
</dbReference>
<evidence type="ECO:0000313" key="3">
    <source>
        <dbReference type="Proteomes" id="UP000184476"/>
    </source>
</evidence>
<dbReference type="EMBL" id="FQVL01000011">
    <property type="protein sequence ID" value="SHF22662.1"/>
    <property type="molecule type" value="Genomic_DNA"/>
</dbReference>
<dbReference type="STRING" id="112248.SAMN05444392_11130"/>
<dbReference type="PROSITE" id="PS51186">
    <property type="entry name" value="GNAT"/>
    <property type="match status" value="1"/>
</dbReference>
<dbReference type="InterPro" id="IPR016181">
    <property type="entry name" value="Acyl_CoA_acyltransferase"/>
</dbReference>
<dbReference type="AlphaFoldDB" id="A0A1M4ZY86"/>
<name>A0A1M4ZY86_9BACL</name>
<dbReference type="Gene3D" id="3.40.630.30">
    <property type="match status" value="1"/>
</dbReference>
<dbReference type="Pfam" id="PF00583">
    <property type="entry name" value="Acetyltransf_1"/>
    <property type="match status" value="1"/>
</dbReference>
<evidence type="ECO:0000313" key="2">
    <source>
        <dbReference type="EMBL" id="SHF22662.1"/>
    </source>
</evidence>